<dbReference type="PANTHER" id="PTHR21091:SF169">
    <property type="entry name" value="UROPORPHYRINOGEN DECARBOXYLASE"/>
    <property type="match status" value="1"/>
</dbReference>
<accession>A0A0F9EIJ2</accession>
<feature type="domain" description="Uroporphyrinogen decarboxylase (URO-D)" evidence="1">
    <location>
        <begin position="30"/>
        <end position="39"/>
    </location>
</feature>
<name>A0A0F9EIJ2_9ZZZZ</name>
<evidence type="ECO:0000313" key="3">
    <source>
        <dbReference type="EMBL" id="KKL23708.1"/>
    </source>
</evidence>
<dbReference type="SUPFAM" id="SSF51726">
    <property type="entry name" value="UROD/MetE-like"/>
    <property type="match status" value="1"/>
</dbReference>
<dbReference type="InterPro" id="IPR000257">
    <property type="entry name" value="Uroporphyrinogen_deCOase"/>
</dbReference>
<dbReference type="Gene3D" id="3.20.20.210">
    <property type="match status" value="1"/>
</dbReference>
<gene>
    <name evidence="3" type="ORF">LCGC14_2422670</name>
</gene>
<evidence type="ECO:0000259" key="1">
    <source>
        <dbReference type="PROSITE" id="PS00906"/>
    </source>
</evidence>
<sequence>MTTAEKPSRPPWHDGLFMKTVRREPADGVPIWLMRQAGRYMAEYRQLRKGTSFLDLCKNPQLCAEVMLMTVERLGVDAAIIFSDLLLILEPLGLELDFVPGGGPVLGNPIRGSEDIDRLRELEDVGSLDFVMETVRQTRAGLAADLPVIGFAGAPFTLAGYAIEGGTSRSHQTSKTLMYRDTGAWDALMSCLVRAITLYLNAQIEAGAQVVQLFDSWVGCLGVDDYRRYVLPYSRAIIEGITPGVPVVHFATGNPALLPALTEALGNRQGDSVVGVDWRIRLDDAWKIIGYDKA</sequence>
<dbReference type="GO" id="GO:0004853">
    <property type="term" value="F:uroporphyrinogen decarboxylase activity"/>
    <property type="evidence" value="ECO:0007669"/>
    <property type="project" value="InterPro"/>
</dbReference>
<dbReference type="GO" id="GO:0005829">
    <property type="term" value="C:cytosol"/>
    <property type="evidence" value="ECO:0007669"/>
    <property type="project" value="TreeGrafter"/>
</dbReference>
<dbReference type="GO" id="GO:0006783">
    <property type="term" value="P:heme biosynthetic process"/>
    <property type="evidence" value="ECO:0007669"/>
    <property type="project" value="TreeGrafter"/>
</dbReference>
<comment type="caution">
    <text evidence="3">The sequence shown here is derived from an EMBL/GenBank/DDBJ whole genome shotgun (WGS) entry which is preliminary data.</text>
</comment>
<evidence type="ECO:0000259" key="2">
    <source>
        <dbReference type="PROSITE" id="PS00907"/>
    </source>
</evidence>
<dbReference type="EMBL" id="LAZR01036877">
    <property type="protein sequence ID" value="KKL23708.1"/>
    <property type="molecule type" value="Genomic_DNA"/>
</dbReference>
<organism evidence="3">
    <name type="scientific">marine sediment metagenome</name>
    <dbReference type="NCBI Taxonomy" id="412755"/>
    <lineage>
        <taxon>unclassified sequences</taxon>
        <taxon>metagenomes</taxon>
        <taxon>ecological metagenomes</taxon>
    </lineage>
</organism>
<dbReference type="AlphaFoldDB" id="A0A0F9EIJ2"/>
<dbReference type="PROSITE" id="PS00907">
    <property type="entry name" value="UROD_2"/>
    <property type="match status" value="1"/>
</dbReference>
<reference evidence="3" key="1">
    <citation type="journal article" date="2015" name="Nature">
        <title>Complex archaea that bridge the gap between prokaryotes and eukaryotes.</title>
        <authorList>
            <person name="Spang A."/>
            <person name="Saw J.H."/>
            <person name="Jorgensen S.L."/>
            <person name="Zaremba-Niedzwiedzka K."/>
            <person name="Martijn J."/>
            <person name="Lind A.E."/>
            <person name="van Eijk R."/>
            <person name="Schleper C."/>
            <person name="Guy L."/>
            <person name="Ettema T.J."/>
        </authorList>
    </citation>
    <scope>NUCLEOTIDE SEQUENCE</scope>
</reference>
<dbReference type="InterPro" id="IPR038071">
    <property type="entry name" value="UROD/MetE-like_sf"/>
</dbReference>
<protein>
    <recommendedName>
        <fullName evidence="1 2">Uroporphyrinogen decarboxylase (URO-D) domain-containing protein</fullName>
    </recommendedName>
</protein>
<proteinExistence type="predicted"/>
<dbReference type="Pfam" id="PF01208">
    <property type="entry name" value="URO-D"/>
    <property type="match status" value="1"/>
</dbReference>
<dbReference type="PANTHER" id="PTHR21091">
    <property type="entry name" value="METHYLTETRAHYDROFOLATE:HOMOCYSTEINE METHYLTRANSFERASE RELATED"/>
    <property type="match status" value="1"/>
</dbReference>
<feature type="non-terminal residue" evidence="3">
    <location>
        <position position="294"/>
    </location>
</feature>
<dbReference type="PROSITE" id="PS00906">
    <property type="entry name" value="UROD_1"/>
    <property type="match status" value="1"/>
</dbReference>
<feature type="domain" description="Uroporphyrinogen decarboxylase (URO-D)" evidence="2">
    <location>
        <begin position="149"/>
        <end position="165"/>
    </location>
</feature>